<keyword evidence="4" id="KW-0598">Phosphotransferase system</keyword>
<dbReference type="Pfam" id="PF00381">
    <property type="entry name" value="PTS-HPr"/>
    <property type="match status" value="1"/>
</dbReference>
<evidence type="ECO:0000259" key="5">
    <source>
        <dbReference type="PROSITE" id="PS51350"/>
    </source>
</evidence>
<dbReference type="PANTHER" id="PTHR33705:SF2">
    <property type="entry name" value="PHOSPHOCARRIER PROTEIN NPR"/>
    <property type="match status" value="1"/>
</dbReference>
<dbReference type="NCBIfam" id="TIGR01003">
    <property type="entry name" value="PTS_HPr_family"/>
    <property type="match status" value="1"/>
</dbReference>
<dbReference type="InterPro" id="IPR002114">
    <property type="entry name" value="PTS_HPr_Ser_P_site"/>
</dbReference>
<dbReference type="AlphaFoldDB" id="A0A833H4B3"/>
<dbReference type="Proteomes" id="UP000460298">
    <property type="component" value="Unassembled WGS sequence"/>
</dbReference>
<dbReference type="PRINTS" id="PR00107">
    <property type="entry name" value="PHOSPHOCPHPR"/>
</dbReference>
<feature type="domain" description="HPr" evidence="5">
    <location>
        <begin position="1"/>
        <end position="86"/>
    </location>
</feature>
<sequence>MKEKTIVIQMEQGMHARPASVFVREAGRFASEVQLTADGVTVNGKSIMGILMLALGPGTHVHLKIEGADEDEALEILSGVLSGNAE</sequence>
<dbReference type="PROSITE" id="PS00369">
    <property type="entry name" value="PTS_HPR_HIS"/>
    <property type="match status" value="1"/>
</dbReference>
<dbReference type="InterPro" id="IPR050399">
    <property type="entry name" value="HPr"/>
</dbReference>
<comment type="similarity">
    <text evidence="2">Belongs to the HPr family.</text>
</comment>
<proteinExistence type="inferred from homology"/>
<dbReference type="PANTHER" id="PTHR33705">
    <property type="entry name" value="PHOSPHOCARRIER PROTEIN HPR"/>
    <property type="match status" value="1"/>
</dbReference>
<accession>A0A833H4B3</accession>
<dbReference type="PROSITE" id="PS51350">
    <property type="entry name" value="PTS_HPR_DOM"/>
    <property type="match status" value="1"/>
</dbReference>
<dbReference type="RefSeq" id="WP_002771910.1">
    <property type="nucleotide sequence ID" value="NZ_JQDG01000038.1"/>
</dbReference>
<dbReference type="InterPro" id="IPR000032">
    <property type="entry name" value="HPr-like"/>
</dbReference>
<evidence type="ECO:0000313" key="6">
    <source>
        <dbReference type="EMBL" id="KAB2934729.1"/>
    </source>
</evidence>
<dbReference type="PROSITE" id="PS00589">
    <property type="entry name" value="PTS_HPR_SER"/>
    <property type="match status" value="1"/>
</dbReference>
<dbReference type="GO" id="GO:0005737">
    <property type="term" value="C:cytoplasm"/>
    <property type="evidence" value="ECO:0007669"/>
    <property type="project" value="UniProtKB-SubCell"/>
</dbReference>
<evidence type="ECO:0000256" key="1">
    <source>
        <dbReference type="ARBA" id="ARBA00004496"/>
    </source>
</evidence>
<dbReference type="InterPro" id="IPR035895">
    <property type="entry name" value="HPr-like_sf"/>
</dbReference>
<evidence type="ECO:0000256" key="3">
    <source>
        <dbReference type="ARBA" id="ARBA00022490"/>
    </source>
</evidence>
<dbReference type="OrthoDB" id="350754at2"/>
<gene>
    <name evidence="6" type="ORF">F9K24_02840</name>
</gene>
<protein>
    <submittedName>
        <fullName evidence="6">HPr family phosphocarrier protein</fullName>
    </submittedName>
</protein>
<dbReference type="CDD" id="cd00367">
    <property type="entry name" value="PTS-HPr_like"/>
    <property type="match status" value="1"/>
</dbReference>
<name>A0A833H4B3_9LEPT</name>
<keyword evidence="3" id="KW-0963">Cytoplasm</keyword>
<dbReference type="InterPro" id="IPR001020">
    <property type="entry name" value="PTS_HPr_His_P_site"/>
</dbReference>
<organism evidence="6 7">
    <name type="scientific">Leptonema illini</name>
    <dbReference type="NCBI Taxonomy" id="183"/>
    <lineage>
        <taxon>Bacteria</taxon>
        <taxon>Pseudomonadati</taxon>
        <taxon>Spirochaetota</taxon>
        <taxon>Spirochaetia</taxon>
        <taxon>Leptospirales</taxon>
        <taxon>Leptospiraceae</taxon>
        <taxon>Leptonema</taxon>
    </lineage>
</organism>
<reference evidence="6 7" key="1">
    <citation type="submission" date="2019-10" db="EMBL/GenBank/DDBJ databases">
        <title>Extracellular Electron Transfer in a Candidatus Methanoperedens spp. Enrichment Culture.</title>
        <authorList>
            <person name="Berger S."/>
            <person name="Rangel Shaw D."/>
            <person name="Berben T."/>
            <person name="In 'T Zandt M."/>
            <person name="Frank J."/>
            <person name="Reimann J."/>
            <person name="Jetten M.S.M."/>
            <person name="Welte C.U."/>
        </authorList>
    </citation>
    <scope>NUCLEOTIDE SEQUENCE [LARGE SCALE GENOMIC DNA]</scope>
    <source>
        <strain evidence="6">SB12</strain>
    </source>
</reference>
<comment type="caution">
    <text evidence="6">The sequence shown here is derived from an EMBL/GenBank/DDBJ whole genome shotgun (WGS) entry which is preliminary data.</text>
</comment>
<dbReference type="GO" id="GO:0009401">
    <property type="term" value="P:phosphoenolpyruvate-dependent sugar phosphotransferase system"/>
    <property type="evidence" value="ECO:0007669"/>
    <property type="project" value="UniProtKB-KW"/>
</dbReference>
<dbReference type="EMBL" id="WBUI01000002">
    <property type="protein sequence ID" value="KAB2934729.1"/>
    <property type="molecule type" value="Genomic_DNA"/>
</dbReference>
<comment type="subcellular location">
    <subcellularLocation>
        <location evidence="1">Cytoplasm</location>
    </subcellularLocation>
</comment>
<dbReference type="SUPFAM" id="SSF55594">
    <property type="entry name" value="HPr-like"/>
    <property type="match status" value="1"/>
</dbReference>
<evidence type="ECO:0000256" key="4">
    <source>
        <dbReference type="ARBA" id="ARBA00022683"/>
    </source>
</evidence>
<evidence type="ECO:0000313" key="7">
    <source>
        <dbReference type="Proteomes" id="UP000460298"/>
    </source>
</evidence>
<dbReference type="Gene3D" id="3.30.1340.10">
    <property type="entry name" value="HPr-like"/>
    <property type="match status" value="1"/>
</dbReference>
<evidence type="ECO:0000256" key="2">
    <source>
        <dbReference type="ARBA" id="ARBA00010736"/>
    </source>
</evidence>